<reference evidence="2 3" key="1">
    <citation type="submission" date="2022-12" db="EMBL/GenBank/DDBJ databases">
        <title>Chitinophagaceae gen. sp. nov., a new member of the family Chitinophagaceae, isolated from soil in a chemical factory.</title>
        <authorList>
            <person name="Ke Z."/>
        </authorList>
    </citation>
    <scope>NUCLEOTIDE SEQUENCE [LARGE SCALE GENOMIC DNA]</scope>
    <source>
        <strain evidence="2 3">LY-5</strain>
    </source>
</reference>
<keyword evidence="3" id="KW-1185">Reference proteome</keyword>
<protein>
    <submittedName>
        <fullName evidence="2">Uncharacterized protein</fullName>
    </submittedName>
</protein>
<dbReference type="RefSeq" id="WP_407030178.1">
    <property type="nucleotide sequence ID" value="NZ_JAQGEF010000003.1"/>
</dbReference>
<evidence type="ECO:0000313" key="3">
    <source>
        <dbReference type="Proteomes" id="UP001210231"/>
    </source>
</evidence>
<keyword evidence="1" id="KW-0732">Signal</keyword>
<organism evidence="2 3">
    <name type="scientific">Polluticaenibacter yanchengensis</name>
    <dbReference type="NCBI Taxonomy" id="3014562"/>
    <lineage>
        <taxon>Bacteria</taxon>
        <taxon>Pseudomonadati</taxon>
        <taxon>Bacteroidota</taxon>
        <taxon>Chitinophagia</taxon>
        <taxon>Chitinophagales</taxon>
        <taxon>Chitinophagaceae</taxon>
        <taxon>Polluticaenibacter</taxon>
    </lineage>
</organism>
<feature type="chain" id="PRO_5045760810" evidence="1">
    <location>
        <begin position="20"/>
        <end position="151"/>
    </location>
</feature>
<evidence type="ECO:0000256" key="1">
    <source>
        <dbReference type="SAM" id="SignalP"/>
    </source>
</evidence>
<accession>A0ABT4UG80</accession>
<dbReference type="EMBL" id="JAQGEF010000003">
    <property type="protein sequence ID" value="MDA3613848.1"/>
    <property type="molecule type" value="Genomic_DNA"/>
</dbReference>
<sequence>MRKIVTIFIALLSFLSANAQDIDLEYVRSNYDKAIKDEKLCKSLIEALSKSTGSNTHLAYLGAFQTIWANHTFSPISKLSTFKKGKQNIEKAINSNQNNIETRFIRLSIQKNCPSFLGYRQNINEDKQFINEHKDKIASGTLLQLVNKVLQ</sequence>
<feature type="signal peptide" evidence="1">
    <location>
        <begin position="1"/>
        <end position="19"/>
    </location>
</feature>
<proteinExistence type="predicted"/>
<evidence type="ECO:0000313" key="2">
    <source>
        <dbReference type="EMBL" id="MDA3613848.1"/>
    </source>
</evidence>
<gene>
    <name evidence="2" type="ORF">O3P16_03435</name>
</gene>
<comment type="caution">
    <text evidence="2">The sequence shown here is derived from an EMBL/GenBank/DDBJ whole genome shotgun (WGS) entry which is preliminary data.</text>
</comment>
<dbReference type="Proteomes" id="UP001210231">
    <property type="component" value="Unassembled WGS sequence"/>
</dbReference>
<name>A0ABT4UG80_9BACT</name>